<dbReference type="InterPro" id="IPR016874">
    <property type="entry name" value="TcmP-like"/>
</dbReference>
<dbReference type="GO" id="GO:0008168">
    <property type="term" value="F:methyltransferase activity"/>
    <property type="evidence" value="ECO:0007669"/>
    <property type="project" value="UniProtKB-KW"/>
</dbReference>
<keyword evidence="2 3" id="KW-0808">Transferase</keyword>
<protein>
    <submittedName>
        <fullName evidence="3">Class I SAM-dependent methyltransferase</fullName>
    </submittedName>
</protein>
<evidence type="ECO:0000256" key="1">
    <source>
        <dbReference type="ARBA" id="ARBA00022603"/>
    </source>
</evidence>
<proteinExistence type="predicted"/>
<organism evidence="3 4">
    <name type="scientific">Streptomyces reniochalinae</name>
    <dbReference type="NCBI Taxonomy" id="2250578"/>
    <lineage>
        <taxon>Bacteria</taxon>
        <taxon>Bacillati</taxon>
        <taxon>Actinomycetota</taxon>
        <taxon>Actinomycetes</taxon>
        <taxon>Kitasatosporales</taxon>
        <taxon>Streptomycetaceae</taxon>
        <taxon>Streptomyces</taxon>
    </lineage>
</organism>
<evidence type="ECO:0000313" key="4">
    <source>
        <dbReference type="Proteomes" id="UP000253507"/>
    </source>
</evidence>
<name>A0A367EVP7_9ACTN</name>
<accession>A0A367EVP7</accession>
<dbReference type="SUPFAM" id="SSF53335">
    <property type="entry name" value="S-adenosyl-L-methionine-dependent methyltransferases"/>
    <property type="match status" value="1"/>
</dbReference>
<comment type="caution">
    <text evidence="3">The sequence shown here is derived from an EMBL/GenBank/DDBJ whole genome shotgun (WGS) entry which is preliminary data.</text>
</comment>
<dbReference type="Proteomes" id="UP000253507">
    <property type="component" value="Unassembled WGS sequence"/>
</dbReference>
<dbReference type="PIRSF" id="PIRSF028177">
    <property type="entry name" value="Polyketide_synth_Omtfrase_TcmP"/>
    <property type="match status" value="1"/>
</dbReference>
<dbReference type="AlphaFoldDB" id="A0A367EVP7"/>
<dbReference type="OrthoDB" id="9800233at2"/>
<dbReference type="InterPro" id="IPR029063">
    <property type="entry name" value="SAM-dependent_MTases_sf"/>
</dbReference>
<dbReference type="PANTHER" id="PTHR43619">
    <property type="entry name" value="S-ADENOSYL-L-METHIONINE-DEPENDENT METHYLTRANSFERASE YKTD-RELATED"/>
    <property type="match status" value="1"/>
</dbReference>
<keyword evidence="4" id="KW-1185">Reference proteome</keyword>
<dbReference type="EMBL" id="QOIM01000025">
    <property type="protein sequence ID" value="RCG22208.1"/>
    <property type="molecule type" value="Genomic_DNA"/>
</dbReference>
<evidence type="ECO:0000313" key="3">
    <source>
        <dbReference type="EMBL" id="RCG22208.1"/>
    </source>
</evidence>
<evidence type="ECO:0000256" key="2">
    <source>
        <dbReference type="ARBA" id="ARBA00022679"/>
    </source>
</evidence>
<reference evidence="3 4" key="1">
    <citation type="submission" date="2018-06" db="EMBL/GenBank/DDBJ databases">
        <title>Streptomyces reniochalinae sp. nov. and Streptomyces diacarnus sp. nov. from marine sponges.</title>
        <authorList>
            <person name="Li L."/>
        </authorList>
    </citation>
    <scope>NUCLEOTIDE SEQUENCE [LARGE SCALE GENOMIC DNA]</scope>
    <source>
        <strain evidence="3 4">LHW50302</strain>
    </source>
</reference>
<dbReference type="RefSeq" id="WP_114014601.1">
    <property type="nucleotide sequence ID" value="NZ_QOIM01000025.1"/>
</dbReference>
<keyword evidence="1 3" id="KW-0489">Methyltransferase</keyword>
<dbReference type="InterPro" id="IPR007213">
    <property type="entry name" value="Ppm1/Ppm2/Tcmp"/>
</dbReference>
<dbReference type="GO" id="GO:0032259">
    <property type="term" value="P:methylation"/>
    <property type="evidence" value="ECO:0007669"/>
    <property type="project" value="UniProtKB-KW"/>
</dbReference>
<dbReference type="Pfam" id="PF04072">
    <property type="entry name" value="LCM"/>
    <property type="match status" value="1"/>
</dbReference>
<dbReference type="Gene3D" id="3.40.50.150">
    <property type="entry name" value="Vaccinia Virus protein VP39"/>
    <property type="match status" value="1"/>
</dbReference>
<gene>
    <name evidence="3" type="ORF">DQ392_06850</name>
</gene>
<sequence length="275" mass="30629">MSRHTVRPGTVQETLLIPLYGRAVETRKDQPALRDPRAEELVAAIDYDFARFDGLPSLLGSVLRTCLFDHWARTFLEEHPDGTVVELGAGLNTRFERVDNGRARWVDLDLPDVAALRREFFPDTDRRHLVAASVTDRTWAGAVADFGQGAYLFCAEAVLPYLDEHEVRAVHDLIAERFPGSRLALDTASPHVVATQDTHDALSKVTARMRWACPDPRQLADWTAGAELLASHTLTTLPGPVHDALPAPYRATIRELAQQRLPGVEEYSLNLLQLP</sequence>
<dbReference type="PANTHER" id="PTHR43619:SF2">
    <property type="entry name" value="S-ADENOSYL-L-METHIONINE-DEPENDENT METHYLTRANSFERASES SUPERFAMILY PROTEIN"/>
    <property type="match status" value="1"/>
</dbReference>